<dbReference type="EMBL" id="JAMXMC010000003">
    <property type="protein sequence ID" value="MCO5976102.1"/>
    <property type="molecule type" value="Genomic_DNA"/>
</dbReference>
<dbReference type="RefSeq" id="WP_252768586.1">
    <property type="nucleotide sequence ID" value="NZ_JAMXMC010000003.1"/>
</dbReference>
<gene>
    <name evidence="3" type="ORF">M0L44_05100</name>
</gene>
<reference evidence="3 4" key="1">
    <citation type="submission" date="2022-06" db="EMBL/GenBank/DDBJ databases">
        <title>Ideonella sp. NS12-5 Genome sequencing and assembly.</title>
        <authorList>
            <person name="Jung Y."/>
        </authorList>
    </citation>
    <scope>NUCLEOTIDE SEQUENCE [LARGE SCALE GENOMIC DNA]</scope>
    <source>
        <strain evidence="3 4">NS12-5</strain>
    </source>
</reference>
<name>A0ABT1BKG1_9BURK</name>
<evidence type="ECO:0000313" key="4">
    <source>
        <dbReference type="Proteomes" id="UP001204851"/>
    </source>
</evidence>
<proteinExistence type="predicted"/>
<feature type="compositionally biased region" description="Polar residues" evidence="1">
    <location>
        <begin position="64"/>
        <end position="78"/>
    </location>
</feature>
<evidence type="ECO:0000256" key="1">
    <source>
        <dbReference type="SAM" id="MobiDB-lite"/>
    </source>
</evidence>
<evidence type="ECO:0000313" key="3">
    <source>
        <dbReference type="EMBL" id="MCO5976102.1"/>
    </source>
</evidence>
<sequence length="109" mass="11894">MLRWVSLPLVLLVGACASPGWNKLGASPEALVQDRQVCEQAALQALPPKWVKMPAIRNAPHTECSGSGASRQCTNTPGQFVPESQRDDNLQPREVIVDKCLTDKGWSKN</sequence>
<comment type="caution">
    <text evidence="3">The sequence shown here is derived from an EMBL/GenBank/DDBJ whole genome shotgun (WGS) entry which is preliminary data.</text>
</comment>
<feature type="signal peptide" evidence="2">
    <location>
        <begin position="1"/>
        <end position="17"/>
    </location>
</feature>
<keyword evidence="2" id="KW-0732">Signal</keyword>
<feature type="region of interest" description="Disordered" evidence="1">
    <location>
        <begin position="62"/>
        <end position="88"/>
    </location>
</feature>
<organism evidence="3 4">
    <name type="scientific">Ideonella oryzae</name>
    <dbReference type="NCBI Taxonomy" id="2937441"/>
    <lineage>
        <taxon>Bacteria</taxon>
        <taxon>Pseudomonadati</taxon>
        <taxon>Pseudomonadota</taxon>
        <taxon>Betaproteobacteria</taxon>
        <taxon>Burkholderiales</taxon>
        <taxon>Sphaerotilaceae</taxon>
        <taxon>Ideonella</taxon>
    </lineage>
</organism>
<evidence type="ECO:0008006" key="5">
    <source>
        <dbReference type="Google" id="ProtNLM"/>
    </source>
</evidence>
<protein>
    <recommendedName>
        <fullName evidence="5">Lipoprotein</fullName>
    </recommendedName>
</protein>
<dbReference type="Proteomes" id="UP001204851">
    <property type="component" value="Unassembled WGS sequence"/>
</dbReference>
<evidence type="ECO:0000256" key="2">
    <source>
        <dbReference type="SAM" id="SignalP"/>
    </source>
</evidence>
<keyword evidence="4" id="KW-1185">Reference proteome</keyword>
<dbReference type="PROSITE" id="PS51257">
    <property type="entry name" value="PROKAR_LIPOPROTEIN"/>
    <property type="match status" value="1"/>
</dbReference>
<feature type="chain" id="PRO_5046270223" description="Lipoprotein" evidence="2">
    <location>
        <begin position="18"/>
        <end position="109"/>
    </location>
</feature>
<accession>A0ABT1BKG1</accession>